<proteinExistence type="predicted"/>
<evidence type="ECO:0000313" key="1">
    <source>
        <dbReference type="EMBL" id="TQV84072.1"/>
    </source>
</evidence>
<name>A0A545U3M1_9GAMM</name>
<sequence length="394" mass="44652">MQTMEDKHYNYAAQFQCIADRCEDSCCNGWDICVDEATHEKYREHAPKLLDYVEIKTDGPAMRQVEGTKTCGQLREGLCRIHSDYGESYLPDTCSMYPKRAVRIGESLLVGATSSCPEIARLILSVDSPFTLVEKSLLRRPSVIPGWITGSEMENYAMSIMARFMEETQRSDISAEQALVQVIHVCTMLDREHKDNWAQQIGRFFLQAENIENRRLKSAGNTNKALLPSGQIMQTMYLLGNFKSVRSLQFLASLQKAFVKDDEREDSPYILRPGLLEAFDSNIEAQDVIDETLKRYLGAEIIRRVFPFGNERGNKKQTVYEKVVPLAVYFCFLKIALLAHIDKEGNPPELEKRATILQILSKALNHLPCDVAGFLKGKGLSDSNLLQVMIYKTA</sequence>
<dbReference type="Proteomes" id="UP000319732">
    <property type="component" value="Unassembled WGS sequence"/>
</dbReference>
<dbReference type="NCBIfam" id="NF038110">
    <property type="entry name" value="Lys_methyl_FliB"/>
    <property type="match status" value="1"/>
</dbReference>
<gene>
    <name evidence="1" type="ORF">FKG94_05240</name>
</gene>
<accession>A0A545U3M1</accession>
<evidence type="ECO:0008006" key="3">
    <source>
        <dbReference type="Google" id="ProtNLM"/>
    </source>
</evidence>
<dbReference type="AlphaFoldDB" id="A0A545U3M1"/>
<organism evidence="1 2">
    <name type="scientific">Exilibacterium tricleocarpae</name>
    <dbReference type="NCBI Taxonomy" id="2591008"/>
    <lineage>
        <taxon>Bacteria</taxon>
        <taxon>Pseudomonadati</taxon>
        <taxon>Pseudomonadota</taxon>
        <taxon>Gammaproteobacteria</taxon>
        <taxon>Cellvibrionales</taxon>
        <taxon>Cellvibrionaceae</taxon>
        <taxon>Exilibacterium</taxon>
    </lineage>
</organism>
<evidence type="ECO:0000313" key="2">
    <source>
        <dbReference type="Proteomes" id="UP000319732"/>
    </source>
</evidence>
<dbReference type="OrthoDB" id="86584at2"/>
<dbReference type="EMBL" id="VHSG01000006">
    <property type="protein sequence ID" value="TQV84072.1"/>
    <property type="molecule type" value="Genomic_DNA"/>
</dbReference>
<dbReference type="RefSeq" id="WP_142903152.1">
    <property type="nucleotide sequence ID" value="NZ_ML660089.1"/>
</dbReference>
<comment type="caution">
    <text evidence="1">The sequence shown here is derived from an EMBL/GenBank/DDBJ whole genome shotgun (WGS) entry which is preliminary data.</text>
</comment>
<keyword evidence="2" id="KW-1185">Reference proteome</keyword>
<reference evidence="1 2" key="1">
    <citation type="submission" date="2019-06" db="EMBL/GenBank/DDBJ databases">
        <title>Whole genome sequence for Cellvibrionaceae sp. R142.</title>
        <authorList>
            <person name="Wang G."/>
        </authorList>
    </citation>
    <scope>NUCLEOTIDE SEQUENCE [LARGE SCALE GENOMIC DNA]</scope>
    <source>
        <strain evidence="1 2">R142</strain>
    </source>
</reference>
<protein>
    <recommendedName>
        <fullName evidence="3">Lysine-N-methylase</fullName>
    </recommendedName>
</protein>